<dbReference type="Proteomes" id="UP000011715">
    <property type="component" value="Unassembled WGS sequence"/>
</dbReference>
<dbReference type="PANTHER" id="PTHR40468:SF1">
    <property type="entry name" value="TOPOISOMERASE I DAMAGE AFFECTED PROTEIN 11"/>
    <property type="match status" value="1"/>
</dbReference>
<dbReference type="STRING" id="644358.A0A0C4DUD0"/>
<accession>A0A0C4DUD0</accession>
<reference evidence="3" key="5">
    <citation type="submission" date="2015-06" db="UniProtKB">
        <authorList>
            <consortium name="EnsemblFungi"/>
        </authorList>
    </citation>
    <scope>IDENTIFICATION</scope>
    <source>
        <strain evidence="3">ATCC 64411</strain>
    </source>
</reference>
<evidence type="ECO:0000313" key="4">
    <source>
        <dbReference type="Proteomes" id="UP000011715"/>
    </source>
</evidence>
<feature type="region of interest" description="Disordered" evidence="1">
    <location>
        <begin position="376"/>
        <end position="426"/>
    </location>
</feature>
<proteinExistence type="predicted"/>
<dbReference type="EnsemblFungi" id="MAPG_03570T0">
    <property type="protein sequence ID" value="MAPG_03570T0"/>
    <property type="gene ID" value="MAPG_03570"/>
</dbReference>
<organism evidence="3 4">
    <name type="scientific">Magnaporthiopsis poae (strain ATCC 64411 / 73-15)</name>
    <name type="common">Kentucky bluegrass fungus</name>
    <name type="synonym">Magnaporthe poae</name>
    <dbReference type="NCBI Taxonomy" id="644358"/>
    <lineage>
        <taxon>Eukaryota</taxon>
        <taxon>Fungi</taxon>
        <taxon>Dikarya</taxon>
        <taxon>Ascomycota</taxon>
        <taxon>Pezizomycotina</taxon>
        <taxon>Sordariomycetes</taxon>
        <taxon>Sordariomycetidae</taxon>
        <taxon>Magnaporthales</taxon>
        <taxon>Magnaporthaceae</taxon>
        <taxon>Magnaporthiopsis</taxon>
    </lineage>
</organism>
<dbReference type="AlphaFoldDB" id="A0A0C4DUD0"/>
<feature type="region of interest" description="Disordered" evidence="1">
    <location>
        <begin position="444"/>
        <end position="483"/>
    </location>
</feature>
<reference evidence="2" key="3">
    <citation type="submission" date="2011-03" db="EMBL/GenBank/DDBJ databases">
        <title>Annotation of Magnaporthe poae ATCC 64411.</title>
        <authorList>
            <person name="Ma L.-J."/>
            <person name="Dead R."/>
            <person name="Young S.K."/>
            <person name="Zeng Q."/>
            <person name="Gargeya S."/>
            <person name="Fitzgerald M."/>
            <person name="Haas B."/>
            <person name="Abouelleil A."/>
            <person name="Alvarado L."/>
            <person name="Arachchi H.M."/>
            <person name="Berlin A."/>
            <person name="Brown A."/>
            <person name="Chapman S.B."/>
            <person name="Chen Z."/>
            <person name="Dunbar C."/>
            <person name="Freedman E."/>
            <person name="Gearin G."/>
            <person name="Gellesch M."/>
            <person name="Goldberg J."/>
            <person name="Griggs A."/>
            <person name="Gujja S."/>
            <person name="Heiman D."/>
            <person name="Howarth C."/>
            <person name="Larson L."/>
            <person name="Lui A."/>
            <person name="MacDonald P.J.P."/>
            <person name="Mehta T."/>
            <person name="Montmayeur A."/>
            <person name="Murphy C."/>
            <person name="Neiman D."/>
            <person name="Pearson M."/>
            <person name="Priest M."/>
            <person name="Roberts A."/>
            <person name="Saif S."/>
            <person name="Shea T."/>
            <person name="Shenoy N."/>
            <person name="Sisk P."/>
            <person name="Stolte C."/>
            <person name="Sykes S."/>
            <person name="Yandava C."/>
            <person name="Wortman J."/>
            <person name="Nusbaum C."/>
            <person name="Birren B."/>
        </authorList>
    </citation>
    <scope>NUCLEOTIDE SEQUENCE</scope>
    <source>
        <strain evidence="2">ATCC 64411</strain>
    </source>
</reference>
<gene>
    <name evidence="2" type="ORF">MAPG_03570</name>
</gene>
<feature type="compositionally biased region" description="Gly residues" evidence="1">
    <location>
        <begin position="392"/>
        <end position="406"/>
    </location>
</feature>
<feature type="compositionally biased region" description="Basic and acidic residues" evidence="1">
    <location>
        <begin position="472"/>
        <end position="483"/>
    </location>
</feature>
<feature type="region of interest" description="Disordered" evidence="1">
    <location>
        <begin position="76"/>
        <end position="107"/>
    </location>
</feature>
<keyword evidence="4" id="KW-1185">Reference proteome</keyword>
<reference evidence="3" key="4">
    <citation type="journal article" date="2015" name="G3 (Bethesda)">
        <title>Genome sequences of three phytopathogenic species of the Magnaporthaceae family of fungi.</title>
        <authorList>
            <person name="Okagaki L.H."/>
            <person name="Nunes C.C."/>
            <person name="Sailsbery J."/>
            <person name="Clay B."/>
            <person name="Brown D."/>
            <person name="John T."/>
            <person name="Oh Y."/>
            <person name="Young N."/>
            <person name="Fitzgerald M."/>
            <person name="Haas B.J."/>
            <person name="Zeng Q."/>
            <person name="Young S."/>
            <person name="Adiconis X."/>
            <person name="Fan L."/>
            <person name="Levin J.Z."/>
            <person name="Mitchell T.K."/>
            <person name="Okubara P.A."/>
            <person name="Farman M.L."/>
            <person name="Kohn L.M."/>
            <person name="Birren B."/>
            <person name="Ma L.-J."/>
            <person name="Dean R.A."/>
        </authorList>
    </citation>
    <scope>NUCLEOTIDE SEQUENCE</scope>
    <source>
        <strain evidence="3">ATCC 64411 / 73-15</strain>
    </source>
</reference>
<evidence type="ECO:0000313" key="2">
    <source>
        <dbReference type="EMBL" id="KLU84529.1"/>
    </source>
</evidence>
<reference evidence="4" key="2">
    <citation type="submission" date="2010-05" db="EMBL/GenBank/DDBJ databases">
        <title>The genome sequence of Magnaporthe poae strain ATCC 64411.</title>
        <authorList>
            <person name="Ma L.-J."/>
            <person name="Dead R."/>
            <person name="Young S."/>
            <person name="Zeng Q."/>
            <person name="Koehrsen M."/>
            <person name="Alvarado L."/>
            <person name="Berlin A."/>
            <person name="Chapman S.B."/>
            <person name="Chen Z."/>
            <person name="Freedman E."/>
            <person name="Gellesch M."/>
            <person name="Goldberg J."/>
            <person name="Griggs A."/>
            <person name="Gujja S."/>
            <person name="Heilman E.R."/>
            <person name="Heiman D."/>
            <person name="Hepburn T."/>
            <person name="Howarth C."/>
            <person name="Jen D."/>
            <person name="Larson L."/>
            <person name="Mehta T."/>
            <person name="Neiman D."/>
            <person name="Pearson M."/>
            <person name="Roberts A."/>
            <person name="Saif S."/>
            <person name="Shea T."/>
            <person name="Shenoy N."/>
            <person name="Sisk P."/>
            <person name="Stolte C."/>
            <person name="Sykes S."/>
            <person name="Walk T."/>
            <person name="White J."/>
            <person name="Yandava C."/>
            <person name="Haas B."/>
            <person name="Nusbaum C."/>
            <person name="Birren B."/>
        </authorList>
    </citation>
    <scope>NUCLEOTIDE SEQUENCE [LARGE SCALE GENOMIC DNA]</scope>
    <source>
        <strain evidence="4">ATCC 64411 / 73-15</strain>
    </source>
</reference>
<dbReference type="VEuPathDB" id="FungiDB:MAPG_03570"/>
<feature type="region of interest" description="Disordered" evidence="1">
    <location>
        <begin position="250"/>
        <end position="344"/>
    </location>
</feature>
<dbReference type="EMBL" id="ADBL01000855">
    <property type="status" value="NOT_ANNOTATED_CDS"/>
    <property type="molecule type" value="Genomic_DNA"/>
</dbReference>
<dbReference type="OMA" id="HSRCETP"/>
<name>A0A0C4DUD0_MAGP6</name>
<evidence type="ECO:0000313" key="3">
    <source>
        <dbReference type="EnsemblFungi" id="MAPG_03570T0"/>
    </source>
</evidence>
<protein>
    <submittedName>
        <fullName evidence="2 3">Uncharacterized protein</fullName>
    </submittedName>
</protein>
<feature type="compositionally biased region" description="Low complexity" evidence="1">
    <location>
        <begin position="82"/>
        <end position="107"/>
    </location>
</feature>
<sequence length="483" mass="50283">MASTMTMSSTSISFSRQPDVVADKVLRRAELGKMARRLQNSLALAKFKTTHGLEELTLDSLEPRFEEERRRRRMLAEGDMLSDSSSSSASDLPYYPTSSSSANRALTSSPLKATGPVFFSDAIGPSSGGGGSTGHHRKRTYMATFDGDSRQPPHYAMSSPSKRFRASPTPRRAAFNPAAAAVAAVGGGNLDLGYGGYGGGSTWRHHTNNQLAQSSPIKPRRQQHFTTSTGPDVSLFKGSHRISEALVVSSPPPMNYAANLSDDDDDLLPAHSFAPQHGGVDPDAFDDHSGAAATAAAMRSSPPQTPPMRNRSLARNRGGRNNKNGGGDDDGAQQDGASGNNGKTGEDAADLLLYLAASPSPATRSAARRAASNFSAAAAARMDPPSTPPPKMGGGGGSGGGGGGGMALPSSMMTTPGGGNPFPATPSFQTFDFADFVNITPSPAPVQRGFKTPVVLPGGANGTGTGRTPISETRRRLTFDEFP</sequence>
<dbReference type="EMBL" id="GL876968">
    <property type="protein sequence ID" value="KLU84529.1"/>
    <property type="molecule type" value="Genomic_DNA"/>
</dbReference>
<dbReference type="PANTHER" id="PTHR40468">
    <property type="entry name" value="YALI0A15257P"/>
    <property type="match status" value="1"/>
</dbReference>
<feature type="region of interest" description="Disordered" evidence="1">
    <location>
        <begin position="144"/>
        <end position="169"/>
    </location>
</feature>
<reference evidence="2" key="1">
    <citation type="submission" date="2010-05" db="EMBL/GenBank/DDBJ databases">
        <title>The Genome Sequence of Magnaporthe poae strain ATCC 64411.</title>
        <authorList>
            <consortium name="The Broad Institute Genome Sequencing Platform"/>
            <consortium name="Broad Institute Genome Sequencing Center for Infectious Disease"/>
            <person name="Ma L.-J."/>
            <person name="Dead R."/>
            <person name="Young S."/>
            <person name="Zeng Q."/>
            <person name="Koehrsen M."/>
            <person name="Alvarado L."/>
            <person name="Berlin A."/>
            <person name="Chapman S.B."/>
            <person name="Chen Z."/>
            <person name="Freedman E."/>
            <person name="Gellesch M."/>
            <person name="Goldberg J."/>
            <person name="Griggs A."/>
            <person name="Gujja S."/>
            <person name="Heilman E.R."/>
            <person name="Heiman D."/>
            <person name="Hepburn T."/>
            <person name="Howarth C."/>
            <person name="Jen D."/>
            <person name="Larson L."/>
            <person name="Mehta T."/>
            <person name="Neiman D."/>
            <person name="Pearson M."/>
            <person name="Roberts A."/>
            <person name="Saif S."/>
            <person name="Shea T."/>
            <person name="Shenoy N."/>
            <person name="Sisk P."/>
            <person name="Stolte C."/>
            <person name="Sykes S."/>
            <person name="Walk T."/>
            <person name="White J."/>
            <person name="Yandava C."/>
            <person name="Haas B."/>
            <person name="Nusbaum C."/>
            <person name="Birren B."/>
        </authorList>
    </citation>
    <scope>NUCLEOTIDE SEQUENCE</scope>
    <source>
        <strain evidence="2">ATCC 64411</strain>
    </source>
</reference>
<evidence type="ECO:0000256" key="1">
    <source>
        <dbReference type="SAM" id="MobiDB-lite"/>
    </source>
</evidence>
<dbReference type="eggNOG" id="ENOG502RZ4H">
    <property type="taxonomic scope" value="Eukaryota"/>
</dbReference>
<dbReference type="OrthoDB" id="2163387at2759"/>
<feature type="region of interest" description="Disordered" evidence="1">
    <location>
        <begin position="213"/>
        <end position="233"/>
    </location>
</feature>